<feature type="transmembrane region" description="Helical" evidence="7">
    <location>
        <begin position="356"/>
        <end position="381"/>
    </location>
</feature>
<evidence type="ECO:0000313" key="9">
    <source>
        <dbReference type="EMBL" id="NEG71091.1"/>
    </source>
</evidence>
<feature type="transmembrane region" description="Helical" evidence="7">
    <location>
        <begin position="420"/>
        <end position="441"/>
    </location>
</feature>
<feature type="transmembrane region" description="Helical" evidence="7">
    <location>
        <begin position="332"/>
        <end position="350"/>
    </location>
</feature>
<evidence type="ECO:0000313" key="10">
    <source>
        <dbReference type="Proteomes" id="UP000469943"/>
    </source>
</evidence>
<feature type="region of interest" description="Disordered" evidence="6">
    <location>
        <begin position="1"/>
        <end position="35"/>
    </location>
</feature>
<reference evidence="9 10" key="1">
    <citation type="submission" date="2019-10" db="EMBL/GenBank/DDBJ databases">
        <title>Bifidobacterium from non-human primates.</title>
        <authorList>
            <person name="Modesto M."/>
        </authorList>
    </citation>
    <scope>NUCLEOTIDE SEQUENCE [LARGE SCALE GENOMIC DNA]</scope>
    <source>
        <strain evidence="9 10">TREM</strain>
    </source>
</reference>
<dbReference type="CDD" id="cd06173">
    <property type="entry name" value="MFS_MefA_like"/>
    <property type="match status" value="1"/>
</dbReference>
<evidence type="ECO:0000259" key="8">
    <source>
        <dbReference type="PROSITE" id="PS50850"/>
    </source>
</evidence>
<dbReference type="GO" id="GO:0022857">
    <property type="term" value="F:transmembrane transporter activity"/>
    <property type="evidence" value="ECO:0007669"/>
    <property type="project" value="InterPro"/>
</dbReference>
<dbReference type="SUPFAM" id="SSF103473">
    <property type="entry name" value="MFS general substrate transporter"/>
    <property type="match status" value="1"/>
</dbReference>
<keyword evidence="4 7" id="KW-1133">Transmembrane helix</keyword>
<feature type="domain" description="Major facilitator superfamily (MFS) profile" evidence="8">
    <location>
        <begin position="41"/>
        <end position="447"/>
    </location>
</feature>
<dbReference type="InterPro" id="IPR011701">
    <property type="entry name" value="MFS"/>
</dbReference>
<evidence type="ECO:0000256" key="6">
    <source>
        <dbReference type="SAM" id="MobiDB-lite"/>
    </source>
</evidence>
<dbReference type="PANTHER" id="PTHR23513">
    <property type="entry name" value="INTEGRAL MEMBRANE EFFLUX PROTEIN-RELATED"/>
    <property type="match status" value="1"/>
</dbReference>
<dbReference type="Pfam" id="PF07690">
    <property type="entry name" value="MFS_1"/>
    <property type="match status" value="2"/>
</dbReference>
<evidence type="ECO:0000256" key="3">
    <source>
        <dbReference type="ARBA" id="ARBA00022692"/>
    </source>
</evidence>
<dbReference type="OrthoDB" id="4965946at2"/>
<proteinExistence type="predicted"/>
<dbReference type="InterPro" id="IPR036259">
    <property type="entry name" value="MFS_trans_sf"/>
</dbReference>
<feature type="transmembrane region" description="Helical" evidence="7">
    <location>
        <begin position="268"/>
        <end position="295"/>
    </location>
</feature>
<feature type="transmembrane region" description="Helical" evidence="7">
    <location>
        <begin position="301"/>
        <end position="325"/>
    </location>
</feature>
<comment type="caution">
    <text evidence="9">The sequence shown here is derived from an EMBL/GenBank/DDBJ whole genome shotgun (WGS) entry which is preliminary data.</text>
</comment>
<gene>
    <name evidence="9" type="ORF">GFD24_02415</name>
</gene>
<keyword evidence="3 7" id="KW-0812">Transmembrane</keyword>
<keyword evidence="2" id="KW-1003">Cell membrane</keyword>
<feature type="compositionally biased region" description="Low complexity" evidence="6">
    <location>
        <begin position="8"/>
        <end position="31"/>
    </location>
</feature>
<dbReference type="EMBL" id="WHZX01000001">
    <property type="protein sequence ID" value="NEG71091.1"/>
    <property type="molecule type" value="Genomic_DNA"/>
</dbReference>
<feature type="transmembrane region" description="Helical" evidence="7">
    <location>
        <begin position="113"/>
        <end position="146"/>
    </location>
</feature>
<feature type="transmembrane region" description="Helical" evidence="7">
    <location>
        <begin position="194"/>
        <end position="214"/>
    </location>
</feature>
<dbReference type="GO" id="GO:0005886">
    <property type="term" value="C:plasma membrane"/>
    <property type="evidence" value="ECO:0007669"/>
    <property type="project" value="UniProtKB-SubCell"/>
</dbReference>
<protein>
    <submittedName>
        <fullName evidence="9">MFS transporter</fullName>
    </submittedName>
</protein>
<dbReference type="PANTHER" id="PTHR23513:SF11">
    <property type="entry name" value="STAPHYLOFERRIN A TRANSPORTER"/>
    <property type="match status" value="1"/>
</dbReference>
<dbReference type="Proteomes" id="UP000469943">
    <property type="component" value="Unassembled WGS sequence"/>
</dbReference>
<dbReference type="PROSITE" id="PS50850">
    <property type="entry name" value="MFS"/>
    <property type="match status" value="1"/>
</dbReference>
<dbReference type="Gene3D" id="1.20.1250.20">
    <property type="entry name" value="MFS general substrate transporter like domains"/>
    <property type="match status" value="1"/>
</dbReference>
<comment type="subcellular location">
    <subcellularLocation>
        <location evidence="1">Cell membrane</location>
        <topology evidence="1">Multi-pass membrane protein</topology>
    </subcellularLocation>
</comment>
<dbReference type="InterPro" id="IPR020846">
    <property type="entry name" value="MFS_dom"/>
</dbReference>
<feature type="transmembrane region" description="Helical" evidence="7">
    <location>
        <begin position="79"/>
        <end position="101"/>
    </location>
</feature>
<keyword evidence="5 7" id="KW-0472">Membrane</keyword>
<evidence type="ECO:0000256" key="2">
    <source>
        <dbReference type="ARBA" id="ARBA00022475"/>
    </source>
</evidence>
<evidence type="ECO:0000256" key="1">
    <source>
        <dbReference type="ARBA" id="ARBA00004651"/>
    </source>
</evidence>
<evidence type="ECO:0000256" key="4">
    <source>
        <dbReference type="ARBA" id="ARBA00022989"/>
    </source>
</evidence>
<evidence type="ECO:0000256" key="5">
    <source>
        <dbReference type="ARBA" id="ARBA00023136"/>
    </source>
</evidence>
<name>A0A7K3T962_9BIFI</name>
<feature type="transmembrane region" description="Helical" evidence="7">
    <location>
        <begin position="393"/>
        <end position="414"/>
    </location>
</feature>
<organism evidence="9 10">
    <name type="scientific">Bifidobacterium ramosum</name>
    <dbReference type="NCBI Taxonomy" id="1798158"/>
    <lineage>
        <taxon>Bacteria</taxon>
        <taxon>Bacillati</taxon>
        <taxon>Actinomycetota</taxon>
        <taxon>Actinomycetes</taxon>
        <taxon>Bifidobacteriales</taxon>
        <taxon>Bifidobacteriaceae</taxon>
        <taxon>Bifidobacterium</taxon>
    </lineage>
</organism>
<dbReference type="AlphaFoldDB" id="A0A7K3T962"/>
<dbReference type="RefSeq" id="WP_152357545.1">
    <property type="nucleotide sequence ID" value="NZ_WBSM01000001.1"/>
</dbReference>
<sequence length="458" mass="47834">MHAIDPEPTSAPATIESSSPAPSSKPSSAPSTRRHRRSLWRLPAYRNWFMADTADVLAVSLRTFAIPLVGLAVSGSPFVAGLLVTVESAIGLVLMSVGGALADRHDRRRLMILLGLTGMGLSAVATVLLAAGLMGVPVFAGLVALFAVMNGLLGPSNDAMLKSIVPMDRFANAQAIREARESCVELSGGAIGGFLYRITGWMPFLASAMLYLIATVTAFSLPRRNAVADTDTSVTAATDHDDKPARPAPSFLAQFVEGWQWTLAKRTILAAIAQGAVVNVACYGSIVGVQIMLAARGTDPALIGLVNTATGVSALVGSLAAGWLVDHIPTGRIIMLTFAVLTAAMIPLTVTDSYPVVVACMSATSLLFPALNAGELGFIFGRTPDAMQGRVSTVFETTIGIPGALTPALVGWLLQTHGLGFRAVMLLVVCCAAFGLLLACLTPTRSIPKPAQWDEAEL</sequence>
<accession>A0A7K3T962</accession>
<evidence type="ECO:0000256" key="7">
    <source>
        <dbReference type="SAM" id="Phobius"/>
    </source>
</evidence>